<gene>
    <name evidence="1" type="ORF">CO077_02580</name>
</gene>
<evidence type="ECO:0000313" key="2">
    <source>
        <dbReference type="Proteomes" id="UP000228875"/>
    </source>
</evidence>
<name>A0A2M8DMC1_9BACT</name>
<dbReference type="AlphaFoldDB" id="A0A2M8DMC1"/>
<sequence>MIEAYYVNIKKFLIENQTFGVPGVAPGLLLPQSSGLLLSYTPLDFNSKFEILNPKPFGKLEFKILNLPAP</sequence>
<comment type="caution">
    <text evidence="1">The sequence shown here is derived from an EMBL/GenBank/DDBJ whole genome shotgun (WGS) entry which is preliminary data.</text>
</comment>
<organism evidence="1 2">
    <name type="scientific">Candidatus Nealsonbacteria bacterium CG_4_9_14_0_8_um_filter_35_12</name>
    <dbReference type="NCBI Taxonomy" id="1974692"/>
    <lineage>
        <taxon>Bacteria</taxon>
        <taxon>Candidatus Nealsoniibacteriota</taxon>
    </lineage>
</organism>
<dbReference type="Proteomes" id="UP000228875">
    <property type="component" value="Unassembled WGS sequence"/>
</dbReference>
<evidence type="ECO:0000313" key="1">
    <source>
        <dbReference type="EMBL" id="PJB99275.1"/>
    </source>
</evidence>
<dbReference type="EMBL" id="PFTB01000058">
    <property type="protein sequence ID" value="PJB99275.1"/>
    <property type="molecule type" value="Genomic_DNA"/>
</dbReference>
<protein>
    <submittedName>
        <fullName evidence="1">Uncharacterized protein</fullName>
    </submittedName>
</protein>
<accession>A0A2M8DMC1</accession>
<proteinExistence type="predicted"/>
<reference evidence="2" key="1">
    <citation type="submission" date="2017-09" db="EMBL/GenBank/DDBJ databases">
        <title>Depth-based differentiation of microbial function through sediment-hosted aquifers and enrichment of novel symbionts in the deep terrestrial subsurface.</title>
        <authorList>
            <person name="Probst A.J."/>
            <person name="Ladd B."/>
            <person name="Jarett J.K."/>
            <person name="Geller-Mcgrath D.E."/>
            <person name="Sieber C.M.K."/>
            <person name="Emerson J.B."/>
            <person name="Anantharaman K."/>
            <person name="Thomas B.C."/>
            <person name="Malmstrom R."/>
            <person name="Stieglmeier M."/>
            <person name="Klingl A."/>
            <person name="Woyke T."/>
            <person name="Ryan C.M."/>
            <person name="Banfield J.F."/>
        </authorList>
    </citation>
    <scope>NUCLEOTIDE SEQUENCE [LARGE SCALE GENOMIC DNA]</scope>
</reference>